<evidence type="ECO:0000313" key="2">
    <source>
        <dbReference type="EMBL" id="MFC5435503.1"/>
    </source>
</evidence>
<dbReference type="EMBL" id="JBHSMK010000002">
    <property type="protein sequence ID" value="MFC5435503.1"/>
    <property type="molecule type" value="Genomic_DNA"/>
</dbReference>
<protein>
    <submittedName>
        <fullName evidence="2">DUF3883 domain-containing protein</fullName>
    </submittedName>
</protein>
<comment type="caution">
    <text evidence="2">The sequence shown here is derived from an EMBL/GenBank/DDBJ whole genome shotgun (WGS) entry which is preliminary data.</text>
</comment>
<keyword evidence="3" id="KW-1185">Reference proteome</keyword>
<evidence type="ECO:0000259" key="1">
    <source>
        <dbReference type="Pfam" id="PF13020"/>
    </source>
</evidence>
<proteinExistence type="predicted"/>
<reference evidence="3" key="1">
    <citation type="journal article" date="2019" name="Int. J. Syst. Evol. Microbiol.">
        <title>The Global Catalogue of Microorganisms (GCM) 10K type strain sequencing project: providing services to taxonomists for standard genome sequencing and annotation.</title>
        <authorList>
            <consortium name="The Broad Institute Genomics Platform"/>
            <consortium name="The Broad Institute Genome Sequencing Center for Infectious Disease"/>
            <person name="Wu L."/>
            <person name="Ma J."/>
        </authorList>
    </citation>
    <scope>NUCLEOTIDE SEQUENCE [LARGE SCALE GENOMIC DNA]</scope>
    <source>
        <strain evidence="3">JCM 17130</strain>
    </source>
</reference>
<dbReference type="RefSeq" id="WP_377301865.1">
    <property type="nucleotide sequence ID" value="NZ_JBHSMK010000002.1"/>
</dbReference>
<evidence type="ECO:0000313" key="3">
    <source>
        <dbReference type="Proteomes" id="UP001596013"/>
    </source>
</evidence>
<dbReference type="Pfam" id="PF13020">
    <property type="entry name" value="NOV_C"/>
    <property type="match status" value="1"/>
</dbReference>
<name>A0ABW0JHD2_9GAMM</name>
<gene>
    <name evidence="2" type="ORF">ACFPME_02985</name>
</gene>
<organism evidence="2 3">
    <name type="scientific">Rhodanobacter umsongensis</name>
    <dbReference type="NCBI Taxonomy" id="633153"/>
    <lineage>
        <taxon>Bacteria</taxon>
        <taxon>Pseudomonadati</taxon>
        <taxon>Pseudomonadota</taxon>
        <taxon>Gammaproteobacteria</taxon>
        <taxon>Lysobacterales</taxon>
        <taxon>Rhodanobacteraceae</taxon>
        <taxon>Rhodanobacter</taxon>
    </lineage>
</organism>
<sequence length="299" mass="33624">MSYLSILESIDWGSHQMARGDSWTRIEVEACVASYLTMLALELNGQRYNKTEYAEALMQKLDGRSRGSVEFKHCNISAVLLALGYPSINGYKPRFNYQLELLGVVESQLAENHVIDAAAQAAVERPAIEIPVSDSLAVWVPAPKPTKVREAAAEYAPNFLPVRRDYLAREARNRSLGRAGELFVLELESRRLHAEGKKALSERIEHVAASQGDGLGYDILSFESNGCERLIEVKTTAFGELTPFYVSRNEIARSNADADRYRLYRLFDFREKPRVFQLPGSIETHCKLDPVTYLARFSG</sequence>
<accession>A0ABW0JHD2</accession>
<dbReference type="InterPro" id="IPR024975">
    <property type="entry name" value="NOV_C"/>
</dbReference>
<dbReference type="Proteomes" id="UP001596013">
    <property type="component" value="Unassembled WGS sequence"/>
</dbReference>
<feature type="domain" description="Protein NO VEIN C-terminal" evidence="1">
    <location>
        <begin position="180"/>
        <end position="277"/>
    </location>
</feature>